<accession>C6T169</accession>
<sequence length="72" mass="7959">MCKLEVTRSTKISTLISRMTKRILETFVLLGIGEEAKAFNSSVPGQVLVWTTNTVYLLCMATVCMQHSGSAY</sequence>
<reference evidence="1" key="1">
    <citation type="submission" date="2009-08" db="EMBL/GenBank/DDBJ databases">
        <authorList>
            <person name="Cheung F."/>
            <person name="Xiao Y."/>
            <person name="Chan A."/>
            <person name="Moskal W."/>
            <person name="Town C.D."/>
        </authorList>
    </citation>
    <scope>NUCLEOTIDE SEQUENCE</scope>
</reference>
<evidence type="ECO:0000313" key="1">
    <source>
        <dbReference type="EMBL" id="ACU15286.1"/>
    </source>
</evidence>
<dbReference type="EMBL" id="BT091175">
    <property type="protein sequence ID" value="ACU15286.1"/>
    <property type="molecule type" value="mRNA"/>
</dbReference>
<organism evidence="1">
    <name type="scientific">Glycine max</name>
    <name type="common">Soybean</name>
    <name type="synonym">Glycine hispida</name>
    <dbReference type="NCBI Taxonomy" id="3847"/>
    <lineage>
        <taxon>Eukaryota</taxon>
        <taxon>Viridiplantae</taxon>
        <taxon>Streptophyta</taxon>
        <taxon>Embryophyta</taxon>
        <taxon>Tracheophyta</taxon>
        <taxon>Spermatophyta</taxon>
        <taxon>Magnoliopsida</taxon>
        <taxon>eudicotyledons</taxon>
        <taxon>Gunneridae</taxon>
        <taxon>Pentapetalae</taxon>
        <taxon>rosids</taxon>
        <taxon>fabids</taxon>
        <taxon>Fabales</taxon>
        <taxon>Fabaceae</taxon>
        <taxon>Papilionoideae</taxon>
        <taxon>50 kb inversion clade</taxon>
        <taxon>NPAAA clade</taxon>
        <taxon>indigoferoid/millettioid clade</taxon>
        <taxon>Phaseoleae</taxon>
        <taxon>Glycine</taxon>
        <taxon>Glycine subgen. Soja</taxon>
    </lineage>
</organism>
<dbReference type="AlphaFoldDB" id="C6T169"/>
<name>C6T169_SOYBN</name>
<proteinExistence type="evidence at transcript level"/>
<protein>
    <submittedName>
        <fullName evidence="1">Uncharacterized protein</fullName>
    </submittedName>
</protein>